<accession>A0A6B9FYW9</accession>
<reference evidence="1 2" key="2">
    <citation type="journal article" date="2013" name="Genome Announc.">
        <title>Draft Genome Sequence of Methylobacterium mesophilicum Strain SR1.6/6, Isolated from Citrus sinensis.</title>
        <authorList>
            <person name="Marinho Almeida D."/>
            <person name="Dini-Andreote F."/>
            <person name="Camargo Neves A.A."/>
            <person name="Juca Ramos R.T."/>
            <person name="Andreote F.D."/>
            <person name="Carneiro A.R."/>
            <person name="Oliveira de Souza Lima A."/>
            <person name="Caracciolo Gomes de Sa P.H."/>
            <person name="Ribeiro Barbosa M.S."/>
            <person name="Araujo W.L."/>
            <person name="Silva A."/>
        </authorList>
    </citation>
    <scope>NUCLEOTIDE SEQUENCE [LARGE SCALE GENOMIC DNA]</scope>
    <source>
        <strain evidence="1 2">SR1.6/6</strain>
    </source>
</reference>
<sequence>MTIRGLLALLILEMALATAILLGAMGPGHAAVLGWRIEVQACTKACRVMLGRERTESKYVCMTRAGRIAEFADLTKLLPAGARITARCLPVEGMPGA</sequence>
<proteinExistence type="predicted"/>
<evidence type="ECO:0000313" key="1">
    <source>
        <dbReference type="EMBL" id="QGY05504.1"/>
    </source>
</evidence>
<dbReference type="RefSeq" id="WP_010684351.1">
    <property type="nucleotide sequence ID" value="NZ_CP043538.1"/>
</dbReference>
<reference evidence="1 2" key="1">
    <citation type="journal article" date="2012" name="Genet. Mol. Biol.">
        <title>Analysis of 16S rRNA and mxaF genes revealing insights into Methylobacterium niche-specific plant association.</title>
        <authorList>
            <person name="Dourado M.N."/>
            <person name="Andreote F.D."/>
            <person name="Dini-Andreote F."/>
            <person name="Conti R."/>
            <person name="Araujo J.M."/>
            <person name="Araujo W.L."/>
        </authorList>
    </citation>
    <scope>NUCLEOTIDE SEQUENCE [LARGE SCALE GENOMIC DNA]</scope>
    <source>
        <strain evidence="1 2">SR1.6/6</strain>
    </source>
</reference>
<dbReference type="Proteomes" id="UP000012488">
    <property type="component" value="Chromosome"/>
</dbReference>
<name>A0A6B9FYW9_9HYPH</name>
<dbReference type="AlphaFoldDB" id="A0A6B9FYW9"/>
<dbReference type="KEGG" id="mmes:MMSR116_29135"/>
<dbReference type="EMBL" id="CP043538">
    <property type="protein sequence ID" value="QGY05504.1"/>
    <property type="molecule type" value="Genomic_DNA"/>
</dbReference>
<evidence type="ECO:0000313" key="2">
    <source>
        <dbReference type="Proteomes" id="UP000012488"/>
    </source>
</evidence>
<protein>
    <submittedName>
        <fullName evidence="1">Uncharacterized protein</fullName>
    </submittedName>
</protein>
<organism evidence="1 2">
    <name type="scientific">Methylobacterium mesophilicum SR1.6/6</name>
    <dbReference type="NCBI Taxonomy" id="908290"/>
    <lineage>
        <taxon>Bacteria</taxon>
        <taxon>Pseudomonadati</taxon>
        <taxon>Pseudomonadota</taxon>
        <taxon>Alphaproteobacteria</taxon>
        <taxon>Hyphomicrobiales</taxon>
        <taxon>Methylobacteriaceae</taxon>
        <taxon>Methylobacterium</taxon>
    </lineage>
</organism>
<gene>
    <name evidence="1" type="ORF">MMSR116_29135</name>
</gene>